<dbReference type="PANTHER" id="PTHR12220">
    <property type="entry name" value="50S/60S RIBOSOMAL PROTEIN L16"/>
    <property type="match status" value="1"/>
</dbReference>
<keyword evidence="3 7" id="KW-0699">rRNA-binding</keyword>
<reference evidence="12" key="1">
    <citation type="submission" date="2016-09" db="EMBL/GenBank/DDBJ databases">
        <authorList>
            <person name="Koehorst J."/>
        </authorList>
    </citation>
    <scope>NUCLEOTIDE SEQUENCE [LARGE SCALE GENOMIC DNA]</scope>
</reference>
<dbReference type="Gene3D" id="3.90.1170.10">
    <property type="entry name" value="Ribosomal protein L10e/L16"/>
    <property type="match status" value="1"/>
</dbReference>
<evidence type="ECO:0000256" key="6">
    <source>
        <dbReference type="ARBA" id="ARBA00035198"/>
    </source>
</evidence>
<dbReference type="InterPro" id="IPR000114">
    <property type="entry name" value="Ribosomal_uL16_bact-type"/>
</dbReference>
<dbReference type="GO" id="GO:0000049">
    <property type="term" value="F:tRNA binding"/>
    <property type="evidence" value="ECO:0007669"/>
    <property type="project" value="UniProtKB-KW"/>
</dbReference>
<dbReference type="GO" id="GO:0003735">
    <property type="term" value="F:structural constituent of ribosome"/>
    <property type="evidence" value="ECO:0007669"/>
    <property type="project" value="InterPro"/>
</dbReference>
<dbReference type="InterPro" id="IPR020798">
    <property type="entry name" value="Ribosomal_uL16_CS"/>
</dbReference>
<dbReference type="SUPFAM" id="SSF54686">
    <property type="entry name" value="Ribosomal protein L16p/L10e"/>
    <property type="match status" value="1"/>
</dbReference>
<evidence type="ECO:0000256" key="2">
    <source>
        <dbReference type="ARBA" id="ARBA00022555"/>
    </source>
</evidence>
<dbReference type="PROSITE" id="PS00701">
    <property type="entry name" value="RIBOSOMAL_L16_2"/>
    <property type="match status" value="1"/>
</dbReference>
<feature type="region of interest" description="Disordered" evidence="10">
    <location>
        <begin position="1"/>
        <end position="25"/>
    </location>
</feature>
<dbReference type="GO" id="GO:0022625">
    <property type="term" value="C:cytosolic large ribosomal subunit"/>
    <property type="evidence" value="ECO:0007669"/>
    <property type="project" value="TreeGrafter"/>
</dbReference>
<accession>A0A1C7PGY2</accession>
<evidence type="ECO:0000256" key="9">
    <source>
        <dbReference type="RuleBase" id="RU004414"/>
    </source>
</evidence>
<dbReference type="PANTHER" id="PTHR12220:SF13">
    <property type="entry name" value="LARGE RIBOSOMAL SUBUNIT PROTEIN UL16M"/>
    <property type="match status" value="1"/>
</dbReference>
<dbReference type="NCBIfam" id="TIGR01164">
    <property type="entry name" value="rplP_bact"/>
    <property type="match status" value="1"/>
</dbReference>
<gene>
    <name evidence="7" type="primary">rplP</name>
    <name evidence="11" type="ORF">PYTT_0887</name>
</gene>
<dbReference type="InterPro" id="IPR047873">
    <property type="entry name" value="Ribosomal_uL16"/>
</dbReference>
<dbReference type="PATRIC" id="fig|1679444.3.peg.2619"/>
<evidence type="ECO:0000256" key="3">
    <source>
        <dbReference type="ARBA" id="ARBA00022730"/>
    </source>
</evidence>
<sequence>MPLMPKRVKHRKMHRGSRSGNATSGTSVAFGDFGLQSLDRGWVTNNQIEACRIAINRYLRRKGKVFIRIFPQKSFTQRPPDTRMGKGKGAVEGWVAVVRPGNIMFEVAGVTESQAREALRLASNKLGISTRFVYRQGVAAMA</sequence>
<dbReference type="GO" id="GO:0006412">
    <property type="term" value="P:translation"/>
    <property type="evidence" value="ECO:0007669"/>
    <property type="project" value="UniProtKB-UniRule"/>
</dbReference>
<dbReference type="CDD" id="cd01433">
    <property type="entry name" value="Ribosomal_L16_L10e"/>
    <property type="match status" value="1"/>
</dbReference>
<dbReference type="InterPro" id="IPR016180">
    <property type="entry name" value="Ribosomal_uL16_dom"/>
</dbReference>
<protein>
    <recommendedName>
        <fullName evidence="6 7">Large ribosomal subunit protein uL16</fullName>
    </recommendedName>
</protein>
<keyword evidence="2 7" id="KW-0820">tRNA-binding</keyword>
<dbReference type="Proteomes" id="UP000176204">
    <property type="component" value="Chromosome I"/>
</dbReference>
<evidence type="ECO:0000313" key="12">
    <source>
        <dbReference type="Proteomes" id="UP000176204"/>
    </source>
</evidence>
<evidence type="ECO:0000256" key="5">
    <source>
        <dbReference type="ARBA" id="ARBA00023274"/>
    </source>
</evidence>
<dbReference type="GO" id="GO:0019843">
    <property type="term" value="F:rRNA binding"/>
    <property type="evidence" value="ECO:0007669"/>
    <property type="project" value="UniProtKB-UniRule"/>
</dbReference>
<evidence type="ECO:0000256" key="8">
    <source>
        <dbReference type="RuleBase" id="RU004413"/>
    </source>
</evidence>
<organism evidence="11 12">
    <name type="scientific">Akkermansia glycaniphila</name>
    <dbReference type="NCBI Taxonomy" id="1679444"/>
    <lineage>
        <taxon>Bacteria</taxon>
        <taxon>Pseudomonadati</taxon>
        <taxon>Verrucomicrobiota</taxon>
        <taxon>Verrucomicrobiia</taxon>
        <taxon>Verrucomicrobiales</taxon>
        <taxon>Akkermansiaceae</taxon>
        <taxon>Akkermansia</taxon>
    </lineage>
</organism>
<comment type="function">
    <text evidence="7 9">Binds 23S rRNA and is also seen to make contacts with the A and possibly P site tRNAs.</text>
</comment>
<comment type="subunit">
    <text evidence="7 9">Part of the 50S ribosomal subunit.</text>
</comment>
<dbReference type="AlphaFoldDB" id="A0A1C7PGY2"/>
<dbReference type="KEGG" id="agl:PYTT_0887"/>
<dbReference type="EMBL" id="LT629973">
    <property type="protein sequence ID" value="SEH80531.1"/>
    <property type="molecule type" value="Genomic_DNA"/>
</dbReference>
<dbReference type="STRING" id="1679444.PYTT_0887"/>
<dbReference type="InterPro" id="IPR036920">
    <property type="entry name" value="Ribosomal_uL16_sf"/>
</dbReference>
<keyword evidence="7 9" id="KW-0694">RNA-binding</keyword>
<dbReference type="RefSeq" id="WP_067774721.1">
    <property type="nucleotide sequence ID" value="NZ_JACVVN010000001.1"/>
</dbReference>
<name>A0A1C7PGY2_9BACT</name>
<feature type="compositionally biased region" description="Basic residues" evidence="10">
    <location>
        <begin position="1"/>
        <end position="17"/>
    </location>
</feature>
<evidence type="ECO:0000256" key="4">
    <source>
        <dbReference type="ARBA" id="ARBA00022980"/>
    </source>
</evidence>
<keyword evidence="12" id="KW-1185">Reference proteome</keyword>
<evidence type="ECO:0000256" key="7">
    <source>
        <dbReference type="HAMAP-Rule" id="MF_01342"/>
    </source>
</evidence>
<keyword evidence="5 7" id="KW-0687">Ribonucleoprotein</keyword>
<evidence type="ECO:0000256" key="10">
    <source>
        <dbReference type="SAM" id="MobiDB-lite"/>
    </source>
</evidence>
<keyword evidence="4 7" id="KW-0689">Ribosomal protein</keyword>
<evidence type="ECO:0000256" key="1">
    <source>
        <dbReference type="ARBA" id="ARBA00008931"/>
    </source>
</evidence>
<proteinExistence type="inferred from homology"/>
<dbReference type="HAMAP" id="MF_01342">
    <property type="entry name" value="Ribosomal_uL16"/>
    <property type="match status" value="1"/>
</dbReference>
<comment type="similarity">
    <text evidence="1 7 8">Belongs to the universal ribosomal protein uL16 family.</text>
</comment>
<evidence type="ECO:0000313" key="11">
    <source>
        <dbReference type="EMBL" id="SEH80531.1"/>
    </source>
</evidence>
<dbReference type="FunFam" id="3.90.1170.10:FF:000001">
    <property type="entry name" value="50S ribosomal protein L16"/>
    <property type="match status" value="1"/>
</dbReference>
<dbReference type="PRINTS" id="PR00060">
    <property type="entry name" value="RIBOSOMALL16"/>
</dbReference>
<dbReference type="Pfam" id="PF00252">
    <property type="entry name" value="Ribosomal_L16"/>
    <property type="match status" value="1"/>
</dbReference>
<dbReference type="OrthoDB" id="9802589at2"/>